<dbReference type="Gene3D" id="3.30.70.270">
    <property type="match status" value="1"/>
</dbReference>
<evidence type="ECO:0000256" key="2">
    <source>
        <dbReference type="SAM" id="MobiDB-lite"/>
    </source>
</evidence>
<dbReference type="GO" id="GO:0006508">
    <property type="term" value="P:proteolysis"/>
    <property type="evidence" value="ECO:0007669"/>
    <property type="project" value="InterPro"/>
</dbReference>
<dbReference type="OrthoDB" id="5864674at2759"/>
<dbReference type="Gene3D" id="2.40.70.10">
    <property type="entry name" value="Acid Proteases"/>
    <property type="match status" value="1"/>
</dbReference>
<gene>
    <name evidence="4" type="ORF">OESDEN_01079</name>
</gene>
<dbReference type="EMBL" id="KN549259">
    <property type="protein sequence ID" value="KHJ98933.1"/>
    <property type="molecule type" value="Genomic_DNA"/>
</dbReference>
<name>A0A0B1TMZ3_OESDE</name>
<feature type="region of interest" description="Disordered" evidence="2">
    <location>
        <begin position="46"/>
        <end position="66"/>
    </location>
</feature>
<dbReference type="Gene3D" id="3.10.10.10">
    <property type="entry name" value="HIV Type 1 Reverse Transcriptase, subunit A, domain 1"/>
    <property type="match status" value="1"/>
</dbReference>
<feature type="domain" description="Peptidase A2" evidence="3">
    <location>
        <begin position="132"/>
        <end position="145"/>
    </location>
</feature>
<sequence length="594" mass="68074">MDRCIGKCGSKNHVLADCKSRGCIYCGKKHHSSTCFKNVAMPTTPIPKVNSLSPKRQERQGRHAPQARQNLITCDEEELICQEENTSNECKPTIMSVRNENNTAIHGQKRDTFLLTGTLRVLHPRTKKLMIIQALLDTGADRSFIDAKLAHELELSHHGTTTMSLRTFGAEAPKEVQCANIQLCVWDADGMQHQLFLYSHNNLAKNFSEGKLHEEDLKFIYDKRLQVSTGEKGEIHPPEILIGCDQLWSFINFEAAQLTLPSGLILVPTKLGYMISGQRIIPKNKSAEKVHSLVHTIATEAMFDPWESYWNVESYEIEKEYTGPEREEKEKTNAHVLEEFNKSIERRANGYFVRLPIKEQHPPLPDNRALAIHRLRSILHKYEDKKEILQQYHAVFQDQLNKNILEEVNETSDSMSSHPRHYLPHQPVITPDKETTKFRVVFDASAHYKNCPSLNDIVHQGPTLLPKLYGILLRFRAGKYVLLSDVEKAFLQVHLHEDDRDLTRCLWIKDISKPLSEENLVVYRFTRVTFGINASSFLLSGTILYHLNHYVDDTTLAKQISSNLYVDNLFVCISTVEEGVQKYKVLKTILRILT</sequence>
<dbReference type="InterPro" id="IPR021109">
    <property type="entry name" value="Peptidase_aspartic_dom_sf"/>
</dbReference>
<evidence type="ECO:0000313" key="4">
    <source>
        <dbReference type="EMBL" id="KHJ98933.1"/>
    </source>
</evidence>
<proteinExistence type="predicted"/>
<dbReference type="AlphaFoldDB" id="A0A0B1TMZ3"/>
<dbReference type="InterPro" id="IPR001995">
    <property type="entry name" value="Peptidase_A2_cat"/>
</dbReference>
<dbReference type="PANTHER" id="PTHR47331:SF1">
    <property type="entry name" value="GAG-LIKE PROTEIN"/>
    <property type="match status" value="1"/>
</dbReference>
<dbReference type="InterPro" id="IPR043502">
    <property type="entry name" value="DNA/RNA_pol_sf"/>
</dbReference>
<protein>
    <submittedName>
        <fullName evidence="4">Tas retrotransposon peptidase A16</fullName>
    </submittedName>
</protein>
<dbReference type="SUPFAM" id="SSF56672">
    <property type="entry name" value="DNA/RNA polymerases"/>
    <property type="match status" value="1"/>
</dbReference>
<evidence type="ECO:0000313" key="5">
    <source>
        <dbReference type="Proteomes" id="UP000053660"/>
    </source>
</evidence>
<accession>A0A0B1TMZ3</accession>
<dbReference type="Proteomes" id="UP000053660">
    <property type="component" value="Unassembled WGS sequence"/>
</dbReference>
<dbReference type="PANTHER" id="PTHR47331">
    <property type="entry name" value="PHD-TYPE DOMAIN-CONTAINING PROTEIN"/>
    <property type="match status" value="1"/>
</dbReference>
<evidence type="ECO:0000259" key="3">
    <source>
        <dbReference type="PROSITE" id="PS50175"/>
    </source>
</evidence>
<dbReference type="GO" id="GO:0004190">
    <property type="term" value="F:aspartic-type endopeptidase activity"/>
    <property type="evidence" value="ECO:0007669"/>
    <property type="project" value="InterPro"/>
</dbReference>
<dbReference type="PROSITE" id="PS00141">
    <property type="entry name" value="ASP_PROTEASE"/>
    <property type="match status" value="1"/>
</dbReference>
<keyword evidence="5" id="KW-1185">Reference proteome</keyword>
<dbReference type="PROSITE" id="PS50175">
    <property type="entry name" value="ASP_PROT_RETROV"/>
    <property type="match status" value="1"/>
</dbReference>
<dbReference type="InterPro" id="IPR008737">
    <property type="entry name" value="DUF1758"/>
</dbReference>
<dbReference type="Pfam" id="PF05585">
    <property type="entry name" value="DUF1758"/>
    <property type="match status" value="1"/>
</dbReference>
<organism evidence="4 5">
    <name type="scientific">Oesophagostomum dentatum</name>
    <name type="common">Nodular worm</name>
    <dbReference type="NCBI Taxonomy" id="61180"/>
    <lineage>
        <taxon>Eukaryota</taxon>
        <taxon>Metazoa</taxon>
        <taxon>Ecdysozoa</taxon>
        <taxon>Nematoda</taxon>
        <taxon>Chromadorea</taxon>
        <taxon>Rhabditida</taxon>
        <taxon>Rhabditina</taxon>
        <taxon>Rhabditomorpha</taxon>
        <taxon>Strongyloidea</taxon>
        <taxon>Strongylidae</taxon>
        <taxon>Oesophagostomum</taxon>
    </lineage>
</organism>
<dbReference type="InterPro" id="IPR001969">
    <property type="entry name" value="Aspartic_peptidase_AS"/>
</dbReference>
<evidence type="ECO:0000256" key="1">
    <source>
        <dbReference type="ARBA" id="ARBA00022801"/>
    </source>
</evidence>
<dbReference type="InterPro" id="IPR043128">
    <property type="entry name" value="Rev_trsase/Diguanyl_cyclase"/>
</dbReference>
<keyword evidence="1" id="KW-0378">Hydrolase</keyword>
<reference evidence="4 5" key="1">
    <citation type="submission" date="2014-03" db="EMBL/GenBank/DDBJ databases">
        <title>Draft genome of the hookworm Oesophagostomum dentatum.</title>
        <authorList>
            <person name="Mitreva M."/>
        </authorList>
    </citation>
    <scope>NUCLEOTIDE SEQUENCE [LARGE SCALE GENOMIC DNA]</scope>
    <source>
        <strain evidence="4 5">OD-Hann</strain>
    </source>
</reference>